<dbReference type="Pfam" id="PF03797">
    <property type="entry name" value="Autotransporter"/>
    <property type="match status" value="1"/>
</dbReference>
<dbReference type="PROSITE" id="PS51208">
    <property type="entry name" value="AUTOTRANSPORTER"/>
    <property type="match status" value="1"/>
</dbReference>
<sequence length="1110" mass="117338">MKGFSLKVIAAAAAMLACSYAQAYEPHTINDANGVPIFEARFYAPGDGAYMEDENGRQSSPFALSEMFKQQALAGLQQWANYIKVIPGQAPAVINIGSENNNDNAHAYSPSVPGLIIAPTQVQAALQNLDPGALVLEAHGFVGIGNLPVSTNTYVPSQLPRNESGWDLPAVAFHEIGHALGISSSISETAQPFGYLAYKFSDNINQWTAHLRDDNGNPAQPGQVIWCMTCLQVATDNAFDVRLNTGYFTGAHVSEVLAGSGMRGIPLSTGTATNPDPPYMSHVELKNSLMSHQNYRNYTTFMEAELAILQDLGYDIDRRNFFGSSVYGDGITKYNDDGFFQRNADGTDYLPNTYNTATLGLGLHVYGSYNTIYQRADLLSAGAGGAGIRVDGQGNNIIILPGTRVYADGAYGRGVMFTYGKNHSFTQRGDVQALGLHGIAASFDFGNNILGNDSDYRGSYIYEGSQATGAMPDELNGPLVTRFDLTGRLAGSDAAIYISRNAYVGQINVMRGASLQGDIRSDYAQVDGGGAQRLTTLSFGLLADADGHATSAADASFALRYDGNITGINNLALAFQGGVSLINGAHQVYQVDIEQGATLAGNSRYQLNSLGHFINQGTLAPLPAGGNIGIVGNYVQTASGTLQVAVSGAGAYSSLLVSGNATLDGTLTIAPERSWFANNFSFTTDQWLRATSLTGAFSGVTALLASPTLSATASAAGGEFYRIDVSRAARAYSRYATDDNTAEVGAVMDTLAGNARGDMQSLVAALDFSAADGSAIAPALRQLSPLAYGEMFSGALLRERQISNMVAQTRAPGASGFGPGQQSGRDWRAFAMPFASGYWRGRSSAAAGANGNTYGIVFGLERAASEQDAWSLGLHGAVSGQTTRVDGQTSAAGDSTALDVGVHAGFAPDPQAGPHAFAQARVGVEEGRLERQIAFNGYRAMPRGTWTGAAATASLGGGWRWRLSDATSAGPLLGMDYTTLYRPAVTENNSDGPGLQLDRNTFRSLRTRLGGELRTDFVLPSGRSFRANLQASWSREMLDRSITQNASFAGYAGSAMSSRSEVIARDSLGLQAGVSYRVKENMVVDALMSTTLWRGGDAELTGTVSATWRF</sequence>
<evidence type="ECO:0000313" key="3">
    <source>
        <dbReference type="EMBL" id="MFL9925781.1"/>
    </source>
</evidence>
<comment type="caution">
    <text evidence="3">The sequence shown here is derived from an EMBL/GenBank/DDBJ whole genome shotgun (WGS) entry which is preliminary data.</text>
</comment>
<dbReference type="EMBL" id="JAQQFM010000007">
    <property type="protein sequence ID" value="MFL9925781.1"/>
    <property type="molecule type" value="Genomic_DNA"/>
</dbReference>
<dbReference type="Gene3D" id="3.40.390.10">
    <property type="entry name" value="Collagenase (Catalytic Domain)"/>
    <property type="match status" value="1"/>
</dbReference>
<gene>
    <name evidence="3" type="ORF">PQR62_15985</name>
</gene>
<feature type="domain" description="Autotransporter" evidence="2">
    <location>
        <begin position="822"/>
        <end position="1110"/>
    </location>
</feature>
<organism evidence="3 4">
    <name type="scientific">Herbaspirillum lusitanum</name>
    <dbReference type="NCBI Taxonomy" id="213312"/>
    <lineage>
        <taxon>Bacteria</taxon>
        <taxon>Pseudomonadati</taxon>
        <taxon>Pseudomonadota</taxon>
        <taxon>Betaproteobacteria</taxon>
        <taxon>Burkholderiales</taxon>
        <taxon>Oxalobacteraceae</taxon>
        <taxon>Herbaspirillum</taxon>
    </lineage>
</organism>
<dbReference type="InterPro" id="IPR024079">
    <property type="entry name" value="MetalloPept_cat_dom_sf"/>
</dbReference>
<dbReference type="Gene3D" id="2.40.128.130">
    <property type="entry name" value="Autotransporter beta-domain"/>
    <property type="match status" value="1"/>
</dbReference>
<feature type="chain" id="PRO_5046442151" evidence="1">
    <location>
        <begin position="24"/>
        <end position="1110"/>
    </location>
</feature>
<feature type="signal peptide" evidence="1">
    <location>
        <begin position="1"/>
        <end position="23"/>
    </location>
</feature>
<evidence type="ECO:0000313" key="4">
    <source>
        <dbReference type="Proteomes" id="UP001629246"/>
    </source>
</evidence>
<dbReference type="SUPFAM" id="SSF103515">
    <property type="entry name" value="Autotransporter"/>
    <property type="match status" value="1"/>
</dbReference>
<accession>A0ABW9AA84</accession>
<keyword evidence="4" id="KW-1185">Reference proteome</keyword>
<reference evidence="3 4" key="1">
    <citation type="journal article" date="2024" name="Chem. Sci.">
        <title>Discovery of megapolipeptins by genome mining of a Burkholderiales bacteria collection.</title>
        <authorList>
            <person name="Paulo B.S."/>
            <person name="Recchia M.J.J."/>
            <person name="Lee S."/>
            <person name="Fergusson C.H."/>
            <person name="Romanowski S.B."/>
            <person name="Hernandez A."/>
            <person name="Krull N."/>
            <person name="Liu D.Y."/>
            <person name="Cavanagh H."/>
            <person name="Bos A."/>
            <person name="Gray C.A."/>
            <person name="Murphy B.T."/>
            <person name="Linington R.G."/>
            <person name="Eustaquio A.S."/>
        </authorList>
    </citation>
    <scope>NUCLEOTIDE SEQUENCE [LARGE SCALE GENOMIC DNA]</scope>
    <source>
        <strain evidence="3 4">RL21-008-BIB-A</strain>
    </source>
</reference>
<name>A0ABW9AA84_9BURK</name>
<dbReference type="SUPFAM" id="SSF55486">
    <property type="entry name" value="Metalloproteases ('zincins'), catalytic domain"/>
    <property type="match status" value="1"/>
</dbReference>
<keyword evidence="1" id="KW-0732">Signal</keyword>
<dbReference type="PROSITE" id="PS51257">
    <property type="entry name" value="PROKAR_LIPOPROTEIN"/>
    <property type="match status" value="1"/>
</dbReference>
<dbReference type="InterPro" id="IPR005546">
    <property type="entry name" value="Autotransporte_beta"/>
</dbReference>
<dbReference type="InterPro" id="IPR036709">
    <property type="entry name" value="Autotransporte_beta_dom_sf"/>
</dbReference>
<dbReference type="RefSeq" id="WP_408158985.1">
    <property type="nucleotide sequence ID" value="NZ_JAQQFM010000007.1"/>
</dbReference>
<dbReference type="SMART" id="SM00869">
    <property type="entry name" value="Autotransporter"/>
    <property type="match status" value="1"/>
</dbReference>
<dbReference type="Proteomes" id="UP001629246">
    <property type="component" value="Unassembled WGS sequence"/>
</dbReference>
<protein>
    <submittedName>
        <fullName evidence="3">Autotransporter domain-containing protein</fullName>
    </submittedName>
</protein>
<evidence type="ECO:0000259" key="2">
    <source>
        <dbReference type="PROSITE" id="PS51208"/>
    </source>
</evidence>
<proteinExistence type="predicted"/>
<evidence type="ECO:0000256" key="1">
    <source>
        <dbReference type="SAM" id="SignalP"/>
    </source>
</evidence>